<evidence type="ECO:0000256" key="12">
    <source>
        <dbReference type="SAM" id="MobiDB-lite"/>
    </source>
</evidence>
<evidence type="ECO:0000256" key="8">
    <source>
        <dbReference type="ARBA" id="ARBA00023065"/>
    </source>
</evidence>
<keyword evidence="8 11" id="KW-0406">Ion transport</keyword>
<dbReference type="InterPro" id="IPR006029">
    <property type="entry name" value="Neurotrans-gated_channel_TM"/>
</dbReference>
<dbReference type="CDD" id="cd18987">
    <property type="entry name" value="LGIC_ECD_anion"/>
    <property type="match status" value="1"/>
</dbReference>
<feature type="transmembrane region" description="Helical" evidence="11">
    <location>
        <begin position="313"/>
        <end position="335"/>
    </location>
</feature>
<dbReference type="InterPro" id="IPR006028">
    <property type="entry name" value="GABAA/Glycine_rcpt"/>
</dbReference>
<feature type="region of interest" description="Disordered" evidence="12">
    <location>
        <begin position="533"/>
        <end position="561"/>
    </location>
</feature>
<comment type="subcellular location">
    <subcellularLocation>
        <location evidence="2">Cell membrane</location>
    </subcellularLocation>
    <subcellularLocation>
        <location evidence="1">Membrane</location>
        <topology evidence="1">Multi-pass membrane protein</topology>
    </subcellularLocation>
</comment>
<evidence type="ECO:0000256" key="9">
    <source>
        <dbReference type="ARBA" id="ARBA00023136"/>
    </source>
</evidence>
<dbReference type="Gene3D" id="2.70.170.10">
    <property type="entry name" value="Neurotransmitter-gated ion-channel ligand-binding domain"/>
    <property type="match status" value="1"/>
</dbReference>
<dbReference type="PROSITE" id="PS00236">
    <property type="entry name" value="NEUROTR_ION_CHANNEL"/>
    <property type="match status" value="1"/>
</dbReference>
<comment type="similarity">
    <text evidence="11">Belongs to the ligand-gated ion channel (TC 1.A.9) family.</text>
</comment>
<dbReference type="Pfam" id="PF02932">
    <property type="entry name" value="Neur_chan_memb"/>
    <property type="match status" value="1"/>
</dbReference>
<reference evidence="15" key="1">
    <citation type="submission" date="2019-07" db="EMBL/GenBank/DDBJ databases">
        <title>Annotation for the trematode Paragonimus miyazaki's.</title>
        <authorList>
            <person name="Choi Y.-J."/>
        </authorList>
    </citation>
    <scope>NUCLEOTIDE SEQUENCE</scope>
    <source>
        <strain evidence="15">Japan</strain>
    </source>
</reference>
<evidence type="ECO:0000256" key="7">
    <source>
        <dbReference type="ARBA" id="ARBA00022989"/>
    </source>
</evidence>
<dbReference type="Pfam" id="PF02931">
    <property type="entry name" value="Neur_chan_LBD"/>
    <property type="match status" value="1"/>
</dbReference>
<sequence>MPCQTSVVNRFSPPEPYLTFFNGSRRLSDTTTISRKSDHLYTIASHAQHLGSTSIITQPPETFLDPKRLSVQIPVASTVNNFSNPDIYYAQKPLLPSMTEEILEHVLPNYRSHERPGELSDEPTRVNVFIDILAVTSISVVNMEFTVDLYLRQTWIDPRLAWQHIPYLQHYENSILLTQQIQHLWLPDLFFRNGKFGFMHDISVPNHLIRVFPNGNVLYSQKITMVLSCSMYLRNFPIDRQECSMDLGSYGYTVDELKFNWRPQTPVTVSDRVHLLEFKNPRSATTMDCTKNGTTSTGTYSCLLLTLTLQRQVSSYLVTTYIPEVLIVMVSWLGFWIDVRVVPARITLGLFTLLGLLTEGSSVSAKLPRVTYLKAIDVWLNVCLLFVIGALVEFAIAYLVAPKETTYEWETDVHAVIKEVLKDTLGDQHCCCCYSKCITHRSVNRHKSPKLNGPSSGISKLESTSTDMKELKEVTTTCTVATDQTLRLIKSQPWMSSSDSGKCALCEAFRPNCCQCPLCVQIKCPRAPKVETNQMPEPAKISPSKHPPSGSINHRQRPKSKRHIVIWEPSSSEPYLETNPRQRLVPTNNPSMSGRPRKSALKVRTCQPVESCNTVQQLDTKNTRNIFVRHSLCRFLRLLCSSRRLARRQTERRRLRISRGNVDKDLYDSEVDAYSRFLFPASFLLFNCCYWLFYLVIANDLDDIV</sequence>
<feature type="transmembrane region" description="Helical" evidence="11">
    <location>
        <begin position="677"/>
        <end position="697"/>
    </location>
</feature>
<dbReference type="InterPro" id="IPR018000">
    <property type="entry name" value="Neurotransmitter_ion_chnl_CS"/>
</dbReference>
<evidence type="ECO:0000256" key="2">
    <source>
        <dbReference type="ARBA" id="ARBA00004236"/>
    </source>
</evidence>
<dbReference type="NCBIfam" id="TIGR00860">
    <property type="entry name" value="LIC"/>
    <property type="match status" value="1"/>
</dbReference>
<evidence type="ECO:0000256" key="11">
    <source>
        <dbReference type="RuleBase" id="RU000687"/>
    </source>
</evidence>
<keyword evidence="16" id="KW-1185">Reference proteome</keyword>
<feature type="transmembrane region" description="Helical" evidence="11">
    <location>
        <begin position="378"/>
        <end position="401"/>
    </location>
</feature>
<dbReference type="PRINTS" id="PR00252">
    <property type="entry name" value="NRIONCHANNEL"/>
</dbReference>
<dbReference type="SUPFAM" id="SSF63712">
    <property type="entry name" value="Nicotinic receptor ligand binding domain-like"/>
    <property type="match status" value="1"/>
</dbReference>
<dbReference type="InterPro" id="IPR036734">
    <property type="entry name" value="Neur_chan_lig-bd_sf"/>
</dbReference>
<evidence type="ECO:0000256" key="6">
    <source>
        <dbReference type="ARBA" id="ARBA00022729"/>
    </source>
</evidence>
<dbReference type="GO" id="GO:0004888">
    <property type="term" value="F:transmembrane signaling receptor activity"/>
    <property type="evidence" value="ECO:0007669"/>
    <property type="project" value="InterPro"/>
</dbReference>
<keyword evidence="6" id="KW-0732">Signal</keyword>
<dbReference type="Gene3D" id="1.20.58.390">
    <property type="entry name" value="Neurotransmitter-gated ion-channel transmembrane domain"/>
    <property type="match status" value="2"/>
</dbReference>
<dbReference type="InterPro" id="IPR006202">
    <property type="entry name" value="Neur_chan_lig-bd"/>
</dbReference>
<evidence type="ECO:0000313" key="16">
    <source>
        <dbReference type="Proteomes" id="UP000822476"/>
    </source>
</evidence>
<dbReference type="GO" id="GO:0005230">
    <property type="term" value="F:extracellular ligand-gated monoatomic ion channel activity"/>
    <property type="evidence" value="ECO:0007669"/>
    <property type="project" value="InterPro"/>
</dbReference>
<dbReference type="InterPro" id="IPR038050">
    <property type="entry name" value="Neuro_actylchol_rec"/>
</dbReference>
<dbReference type="InterPro" id="IPR006201">
    <property type="entry name" value="Neur_channel"/>
</dbReference>
<evidence type="ECO:0000256" key="1">
    <source>
        <dbReference type="ARBA" id="ARBA00004141"/>
    </source>
</evidence>
<keyword evidence="7 11" id="KW-1133">Transmembrane helix</keyword>
<dbReference type="OrthoDB" id="6232720at2759"/>
<dbReference type="AlphaFoldDB" id="A0A8S9Y9Y1"/>
<dbReference type="PANTHER" id="PTHR18945">
    <property type="entry name" value="NEUROTRANSMITTER GATED ION CHANNEL"/>
    <property type="match status" value="1"/>
</dbReference>
<feature type="region of interest" description="Disordered" evidence="12">
    <location>
        <begin position="577"/>
        <end position="597"/>
    </location>
</feature>
<dbReference type="EMBL" id="JTDE01021452">
    <property type="protein sequence ID" value="KAF7232911.1"/>
    <property type="molecule type" value="Genomic_DNA"/>
</dbReference>
<accession>A0A8S9Y9Y1</accession>
<feature type="domain" description="Neurotransmitter-gated ion-channel transmembrane" evidence="14">
    <location>
        <begin position="320"/>
        <end position="420"/>
    </location>
</feature>
<keyword evidence="3 11" id="KW-0813">Transport</keyword>
<evidence type="ECO:0000256" key="3">
    <source>
        <dbReference type="ARBA" id="ARBA00022448"/>
    </source>
</evidence>
<dbReference type="Proteomes" id="UP000822476">
    <property type="component" value="Unassembled WGS sequence"/>
</dbReference>
<organism evidence="15 16">
    <name type="scientific">Paragonimus skrjabini miyazakii</name>
    <dbReference type="NCBI Taxonomy" id="59628"/>
    <lineage>
        <taxon>Eukaryota</taxon>
        <taxon>Metazoa</taxon>
        <taxon>Spiralia</taxon>
        <taxon>Lophotrochozoa</taxon>
        <taxon>Platyhelminthes</taxon>
        <taxon>Trematoda</taxon>
        <taxon>Digenea</taxon>
        <taxon>Plagiorchiida</taxon>
        <taxon>Troglotremata</taxon>
        <taxon>Troglotrematidae</taxon>
        <taxon>Paragonimus</taxon>
    </lineage>
</organism>
<dbReference type="CDD" id="cd19049">
    <property type="entry name" value="LGIC_TM_anion"/>
    <property type="match status" value="1"/>
</dbReference>
<evidence type="ECO:0000256" key="10">
    <source>
        <dbReference type="ARBA" id="ARBA00023303"/>
    </source>
</evidence>
<feature type="transmembrane region" description="Helical" evidence="11">
    <location>
        <begin position="342"/>
        <end position="358"/>
    </location>
</feature>
<keyword evidence="9 11" id="KW-0472">Membrane</keyword>
<evidence type="ECO:0000259" key="14">
    <source>
        <dbReference type="Pfam" id="PF02932"/>
    </source>
</evidence>
<evidence type="ECO:0000313" key="15">
    <source>
        <dbReference type="EMBL" id="KAF7232911.1"/>
    </source>
</evidence>
<feature type="compositionally biased region" description="Polar residues" evidence="12">
    <location>
        <begin position="577"/>
        <end position="592"/>
    </location>
</feature>
<dbReference type="InterPro" id="IPR036719">
    <property type="entry name" value="Neuro-gated_channel_TM_sf"/>
</dbReference>
<name>A0A8S9Y9Y1_9TREM</name>
<keyword evidence="5 11" id="KW-0812">Transmembrane</keyword>
<feature type="domain" description="Neurotransmitter-gated ion-channel ligand-binding" evidence="13">
    <location>
        <begin position="100"/>
        <end position="312"/>
    </location>
</feature>
<protein>
    <submittedName>
        <fullName evidence="15">Uncharacterized protein</fullName>
    </submittedName>
</protein>
<evidence type="ECO:0000256" key="4">
    <source>
        <dbReference type="ARBA" id="ARBA00022475"/>
    </source>
</evidence>
<dbReference type="SUPFAM" id="SSF90112">
    <property type="entry name" value="Neurotransmitter-gated ion-channel transmembrane pore"/>
    <property type="match status" value="1"/>
</dbReference>
<evidence type="ECO:0000259" key="13">
    <source>
        <dbReference type="Pfam" id="PF02931"/>
    </source>
</evidence>
<evidence type="ECO:0000256" key="5">
    <source>
        <dbReference type="ARBA" id="ARBA00022692"/>
    </source>
</evidence>
<gene>
    <name evidence="15" type="ORF">EG68_06805</name>
</gene>
<keyword evidence="10 11" id="KW-0407">Ion channel</keyword>
<keyword evidence="4" id="KW-1003">Cell membrane</keyword>
<dbReference type="GO" id="GO:0005886">
    <property type="term" value="C:plasma membrane"/>
    <property type="evidence" value="ECO:0007669"/>
    <property type="project" value="UniProtKB-SubCell"/>
</dbReference>
<proteinExistence type="inferred from homology"/>
<dbReference type="PRINTS" id="PR00253">
    <property type="entry name" value="GABAARECEPTR"/>
</dbReference>
<comment type="caution">
    <text evidence="15">The sequence shown here is derived from an EMBL/GenBank/DDBJ whole genome shotgun (WGS) entry which is preliminary data.</text>
</comment>